<feature type="region of interest" description="Disordered" evidence="1">
    <location>
        <begin position="74"/>
        <end position="107"/>
    </location>
</feature>
<evidence type="ECO:0000313" key="4">
    <source>
        <dbReference type="Proteomes" id="UP000499080"/>
    </source>
</evidence>
<feature type="region of interest" description="Disordered" evidence="1">
    <location>
        <begin position="119"/>
        <end position="142"/>
    </location>
</feature>
<gene>
    <name evidence="3" type="ORF">AVEN_57733_1</name>
</gene>
<dbReference type="AlphaFoldDB" id="A0A4Y2V5G4"/>
<organism evidence="3 4">
    <name type="scientific">Araneus ventricosus</name>
    <name type="common">Orbweaver spider</name>
    <name type="synonym">Epeira ventricosa</name>
    <dbReference type="NCBI Taxonomy" id="182803"/>
    <lineage>
        <taxon>Eukaryota</taxon>
        <taxon>Metazoa</taxon>
        <taxon>Ecdysozoa</taxon>
        <taxon>Arthropoda</taxon>
        <taxon>Chelicerata</taxon>
        <taxon>Arachnida</taxon>
        <taxon>Araneae</taxon>
        <taxon>Araneomorphae</taxon>
        <taxon>Entelegynae</taxon>
        <taxon>Araneoidea</taxon>
        <taxon>Araneidae</taxon>
        <taxon>Araneus</taxon>
    </lineage>
</organism>
<evidence type="ECO:0000259" key="2">
    <source>
        <dbReference type="PROSITE" id="PS50879"/>
    </source>
</evidence>
<name>A0A4Y2V5G4_ARAVE</name>
<evidence type="ECO:0000256" key="1">
    <source>
        <dbReference type="SAM" id="MobiDB-lite"/>
    </source>
</evidence>
<dbReference type="GO" id="GO:0004523">
    <property type="term" value="F:RNA-DNA hybrid ribonuclease activity"/>
    <property type="evidence" value="ECO:0007669"/>
    <property type="project" value="InterPro"/>
</dbReference>
<dbReference type="GO" id="GO:0003676">
    <property type="term" value="F:nucleic acid binding"/>
    <property type="evidence" value="ECO:0007669"/>
    <property type="project" value="InterPro"/>
</dbReference>
<dbReference type="Proteomes" id="UP000499080">
    <property type="component" value="Unassembled WGS sequence"/>
</dbReference>
<accession>A0A4Y2V5G4</accession>
<dbReference type="OrthoDB" id="411823at2759"/>
<proteinExistence type="predicted"/>
<dbReference type="PROSITE" id="PS50879">
    <property type="entry name" value="RNASE_H_1"/>
    <property type="match status" value="1"/>
</dbReference>
<protein>
    <recommendedName>
        <fullName evidence="2">RNase H type-1 domain-containing protein</fullName>
    </recommendedName>
</protein>
<reference evidence="3 4" key="1">
    <citation type="journal article" date="2019" name="Sci. Rep.">
        <title>Orb-weaving spider Araneus ventricosus genome elucidates the spidroin gene catalogue.</title>
        <authorList>
            <person name="Kono N."/>
            <person name="Nakamura H."/>
            <person name="Ohtoshi R."/>
            <person name="Moran D.A.P."/>
            <person name="Shinohara A."/>
            <person name="Yoshida Y."/>
            <person name="Fujiwara M."/>
            <person name="Mori M."/>
            <person name="Tomita M."/>
            <person name="Arakawa K."/>
        </authorList>
    </citation>
    <scope>NUCLEOTIDE SEQUENCE [LARGE SCALE GENOMIC DNA]</scope>
</reference>
<comment type="caution">
    <text evidence="3">The sequence shown here is derived from an EMBL/GenBank/DDBJ whole genome shotgun (WGS) entry which is preliminary data.</text>
</comment>
<feature type="domain" description="RNase H type-1" evidence="2">
    <location>
        <begin position="1"/>
        <end position="25"/>
    </location>
</feature>
<dbReference type="InterPro" id="IPR002156">
    <property type="entry name" value="RNaseH_domain"/>
</dbReference>
<evidence type="ECO:0000313" key="3">
    <source>
        <dbReference type="EMBL" id="GBO19306.1"/>
    </source>
</evidence>
<feature type="compositionally biased region" description="Polar residues" evidence="1">
    <location>
        <begin position="93"/>
        <end position="105"/>
    </location>
</feature>
<keyword evidence="4" id="KW-1185">Reference proteome</keyword>
<dbReference type="EMBL" id="BGPR01042785">
    <property type="protein sequence ID" value="GBO19306.1"/>
    <property type="molecule type" value="Genomic_DNA"/>
</dbReference>
<sequence length="142" mass="16484">MRWLKAHVGHLFNECADQLAKETITKCDPFNVEIRSSHWGLRKEFDSHTKTPQKTLYGRSSISRKSRIYHQEVKNLPPGSPELTTRKSRTYHQEVQNLPPGSSELTSRKSRIYHQEVHNLPPGSQEFTTRKSKTYHHATAAY</sequence>